<keyword evidence="6 8" id="KW-0472">Membrane</keyword>
<dbReference type="PANTHER" id="PTHR10283:SF82">
    <property type="entry name" value="SOLUTE CARRIER FAMILY 13 MEMBER 2"/>
    <property type="match status" value="1"/>
</dbReference>
<accession>A0A1I8GJF9</accession>
<dbReference type="WBParaSite" id="maker-uti_cns_0002078-snap-gene-0.2-mRNA-1">
    <property type="protein sequence ID" value="maker-uti_cns_0002078-snap-gene-0.2-mRNA-1"/>
    <property type="gene ID" value="maker-uti_cns_0002078-snap-gene-0.2"/>
</dbReference>
<feature type="transmembrane region" description="Helical" evidence="8">
    <location>
        <begin position="841"/>
        <end position="865"/>
    </location>
</feature>
<feature type="compositionally biased region" description="Polar residues" evidence="7">
    <location>
        <begin position="1"/>
        <end position="20"/>
    </location>
</feature>
<feature type="compositionally biased region" description="Pro residues" evidence="7">
    <location>
        <begin position="21"/>
        <end position="37"/>
    </location>
</feature>
<sequence length="882" mass="97543">LSLNYKVTKRTNLSRSLSSPEPNPLQPDRPTESPPRWSPLRTDPQFAESMSALHCSKMTPRRLGDAAAVAAAAAAELRKSRRKTSARVLPARGFLLGRCRCRLRVIEGDLLLLLLLLRIHIWRLLSCRSTTERELRQHADRLLLFLTAAAATTLDTKYFEQAVEIRCAESSAAISRAGTMSERESAAAKAPNRCLLVLKTLLRHRAVIATFLVPLALLPLIFYVGTKEAKAAFVIITMSFYWNFEVVPLGITALLPVVLVPALGIMPSRDICPAYFKDSNMLFLGGLILAVSIEIWDLHKRVALKVLLLCGVQPRWLLFGFLIPTWILSMWISNTATVAMMLPIAEAVLVELRKHYQAAHSRHSHQRRHSNALDVETAAKMSEGRRDFEGGAVETGAVNPAFEMSAASSSSDQTTVASGIGNHDAGCGDKDFAPESDVEGQTAKELDDDEIVAEDRHVDAEIDSAHDVDMRVPMKEFIADKRNAEFANICRMLMLSVSYGAVFGGVATLTGTAPNVILNGIVAEYFGSETSLNYSSWLFYGLPLAVVTLLIAWVWLQISFLGFRSFVRPNTLPKSDEERIKATLRREYQKLGPISYAEVNVILLFVLTICLWISREPGVRGWSALFLGPDPKNTSNTMSFTSDAQPVILSAILLFFLPSKNPFSCCTCKCPQRCGKSSSRRRRRTYSREVTVEPNLIVQIDDRPDRMMTWRLMQERVAWNIVLMLGAGFALADTSRVSGLSDWIGQQLLHLKVVPLEALIFIFCLFSALLTEWTSNGTAATILLPILASFSQNIGVHPFYLMLSSTASCSFAFILPISTPANILVFSRGYLRAVDMLRTGVVMWLLSNSLVAVATISYAPAIFGLRELPPWAVRNVTASATA</sequence>
<evidence type="ECO:0000256" key="8">
    <source>
        <dbReference type="SAM" id="Phobius"/>
    </source>
</evidence>
<proteinExistence type="inferred from homology"/>
<dbReference type="InterPro" id="IPR031312">
    <property type="entry name" value="Na/sul_symport_CS"/>
</dbReference>
<dbReference type="GO" id="GO:0005886">
    <property type="term" value="C:plasma membrane"/>
    <property type="evidence" value="ECO:0007669"/>
    <property type="project" value="TreeGrafter"/>
</dbReference>
<feature type="transmembrane region" description="Helical" evidence="8">
    <location>
        <begin position="634"/>
        <end position="657"/>
    </location>
</feature>
<keyword evidence="3" id="KW-0813">Transport</keyword>
<protein>
    <submittedName>
        <fullName evidence="10">CitMHS domain-containing protein</fullName>
    </submittedName>
</protein>
<feature type="transmembrane region" description="Helical" evidence="8">
    <location>
        <begin position="279"/>
        <end position="296"/>
    </location>
</feature>
<dbReference type="PROSITE" id="PS01271">
    <property type="entry name" value="NA_SULFATE"/>
    <property type="match status" value="1"/>
</dbReference>
<feature type="transmembrane region" description="Helical" evidence="8">
    <location>
        <begin position="799"/>
        <end position="821"/>
    </location>
</feature>
<dbReference type="PANTHER" id="PTHR10283">
    <property type="entry name" value="SOLUTE CARRIER FAMILY 13 MEMBER"/>
    <property type="match status" value="1"/>
</dbReference>
<feature type="transmembrane region" description="Helical" evidence="8">
    <location>
        <begin position="537"/>
        <end position="556"/>
    </location>
</feature>
<feature type="transmembrane region" description="Helical" evidence="8">
    <location>
        <begin position="594"/>
        <end position="614"/>
    </location>
</feature>
<feature type="region of interest" description="Disordered" evidence="7">
    <location>
        <begin position="1"/>
        <end position="41"/>
    </location>
</feature>
<feature type="transmembrane region" description="Helical" evidence="8">
    <location>
        <begin position="492"/>
        <end position="517"/>
    </location>
</feature>
<dbReference type="GO" id="GO:0015141">
    <property type="term" value="F:succinate transmembrane transporter activity"/>
    <property type="evidence" value="ECO:0007669"/>
    <property type="project" value="UniProtKB-ARBA"/>
</dbReference>
<comment type="similarity">
    <text evidence="2">Belongs to the SLC13A/DASS transporter (TC 2.A.47) family. NADC subfamily.</text>
</comment>
<evidence type="ECO:0000256" key="4">
    <source>
        <dbReference type="ARBA" id="ARBA00022692"/>
    </source>
</evidence>
<evidence type="ECO:0000256" key="7">
    <source>
        <dbReference type="SAM" id="MobiDB-lite"/>
    </source>
</evidence>
<dbReference type="Proteomes" id="UP000095280">
    <property type="component" value="Unplaced"/>
</dbReference>
<feature type="transmembrane region" description="Helical" evidence="8">
    <location>
        <begin position="717"/>
        <end position="738"/>
    </location>
</feature>
<organism evidence="9 10">
    <name type="scientific">Macrostomum lignano</name>
    <dbReference type="NCBI Taxonomy" id="282301"/>
    <lineage>
        <taxon>Eukaryota</taxon>
        <taxon>Metazoa</taxon>
        <taxon>Spiralia</taxon>
        <taxon>Lophotrochozoa</taxon>
        <taxon>Platyhelminthes</taxon>
        <taxon>Rhabditophora</taxon>
        <taxon>Macrostomorpha</taxon>
        <taxon>Macrostomida</taxon>
        <taxon>Macrostomidae</taxon>
        <taxon>Macrostomum</taxon>
    </lineage>
</organism>
<name>A0A1I8GJF9_9PLAT</name>
<dbReference type="Pfam" id="PF00939">
    <property type="entry name" value="Na_sulph_symp"/>
    <property type="match status" value="1"/>
</dbReference>
<dbReference type="InterPro" id="IPR001898">
    <property type="entry name" value="SLC13A/DASS"/>
</dbReference>
<evidence type="ECO:0000256" key="2">
    <source>
        <dbReference type="ARBA" id="ARBA00006772"/>
    </source>
</evidence>
<keyword evidence="9" id="KW-1185">Reference proteome</keyword>
<feature type="transmembrane region" description="Helical" evidence="8">
    <location>
        <begin position="206"/>
        <end position="226"/>
    </location>
</feature>
<feature type="transmembrane region" description="Helical" evidence="8">
    <location>
        <begin position="758"/>
        <end position="787"/>
    </location>
</feature>
<evidence type="ECO:0000256" key="3">
    <source>
        <dbReference type="ARBA" id="ARBA00022448"/>
    </source>
</evidence>
<keyword evidence="5 8" id="KW-1133">Transmembrane helix</keyword>
<evidence type="ECO:0000256" key="1">
    <source>
        <dbReference type="ARBA" id="ARBA00004141"/>
    </source>
</evidence>
<evidence type="ECO:0000256" key="5">
    <source>
        <dbReference type="ARBA" id="ARBA00022989"/>
    </source>
</evidence>
<evidence type="ECO:0000313" key="10">
    <source>
        <dbReference type="WBParaSite" id="maker-uti_cns_0002078-snap-gene-0.2-mRNA-1"/>
    </source>
</evidence>
<reference evidence="10" key="1">
    <citation type="submission" date="2016-11" db="UniProtKB">
        <authorList>
            <consortium name="WormBaseParasite"/>
        </authorList>
    </citation>
    <scope>IDENTIFICATION</scope>
</reference>
<feature type="transmembrane region" description="Helical" evidence="8">
    <location>
        <begin position="316"/>
        <end position="345"/>
    </location>
</feature>
<evidence type="ECO:0000256" key="6">
    <source>
        <dbReference type="ARBA" id="ARBA00023136"/>
    </source>
</evidence>
<keyword evidence="4 8" id="KW-0812">Transmembrane</keyword>
<feature type="transmembrane region" description="Helical" evidence="8">
    <location>
        <begin position="246"/>
        <end position="267"/>
    </location>
</feature>
<comment type="subcellular location">
    <subcellularLocation>
        <location evidence="1">Membrane</location>
        <topology evidence="1">Multi-pass membrane protein</topology>
    </subcellularLocation>
</comment>
<evidence type="ECO:0000313" key="9">
    <source>
        <dbReference type="Proteomes" id="UP000095280"/>
    </source>
</evidence>
<dbReference type="AlphaFoldDB" id="A0A1I8GJF9"/>
<feature type="region of interest" description="Disordered" evidence="7">
    <location>
        <begin position="413"/>
        <end position="448"/>
    </location>
</feature>